<sequence>MGGDADGRADRRRQCDADPSRGSGAGGRARRDRGHAAGAHSVRQGGFTLVETMVALLVFGLVASAGALMLGNSVEASQQIEEASAETMALQRSRAALAADLAQIAPRPSRDADGGLRPLFAAGRVADGALFSFIRLGPDNPDGEARPELQYVAWHQGETGLERRSARYLDGAAEEVSATLLPGAAGARAEFYYEGAWSGDIMTGPDAEPPRAVRLTLDHPGFGRVEQLFLVGAGE</sequence>
<dbReference type="EMBL" id="NFZT01000007">
    <property type="protein sequence ID" value="OWV31749.1"/>
    <property type="molecule type" value="Genomic_DNA"/>
</dbReference>
<dbReference type="GO" id="GO:0015628">
    <property type="term" value="P:protein secretion by the type II secretion system"/>
    <property type="evidence" value="ECO:0007669"/>
    <property type="project" value="InterPro"/>
</dbReference>
<dbReference type="NCBIfam" id="TIGR02532">
    <property type="entry name" value="IV_pilin_GFxxxE"/>
    <property type="match status" value="1"/>
</dbReference>
<evidence type="ECO:0000256" key="1">
    <source>
        <dbReference type="ARBA" id="ARBA00004377"/>
    </source>
</evidence>
<keyword evidence="7" id="KW-0812">Transmembrane</keyword>
<accession>A0A219B1R0</accession>
<dbReference type="GO" id="GO:0005886">
    <property type="term" value="C:plasma membrane"/>
    <property type="evidence" value="ECO:0007669"/>
    <property type="project" value="UniProtKB-SubCell"/>
</dbReference>
<organism evidence="11 12">
    <name type="scientific">Pacificimonas flava</name>
    <dbReference type="NCBI Taxonomy" id="1234595"/>
    <lineage>
        <taxon>Bacteria</taxon>
        <taxon>Pseudomonadati</taxon>
        <taxon>Pseudomonadota</taxon>
        <taxon>Alphaproteobacteria</taxon>
        <taxon>Sphingomonadales</taxon>
        <taxon>Sphingosinicellaceae</taxon>
        <taxon>Pacificimonas</taxon>
    </lineage>
</organism>
<evidence type="ECO:0000256" key="7">
    <source>
        <dbReference type="ARBA" id="ARBA00022692"/>
    </source>
</evidence>
<dbReference type="Pfam" id="PF07963">
    <property type="entry name" value="N_methyl"/>
    <property type="match status" value="1"/>
</dbReference>
<evidence type="ECO:0000313" key="11">
    <source>
        <dbReference type="EMBL" id="OWV31749.1"/>
    </source>
</evidence>
<dbReference type="Pfam" id="PF11612">
    <property type="entry name" value="T2SSJ"/>
    <property type="match status" value="1"/>
</dbReference>
<dbReference type="PANTHER" id="PTHR39583:SF2">
    <property type="entry name" value="TYPE II SECRETION SYSTEM PROTEIN J"/>
    <property type="match status" value="1"/>
</dbReference>
<gene>
    <name evidence="11" type="ORF">B5C34_14650</name>
</gene>
<evidence type="ECO:0000256" key="3">
    <source>
        <dbReference type="ARBA" id="ARBA00021539"/>
    </source>
</evidence>
<dbReference type="Gene3D" id="3.10.610.10">
    <property type="entry name" value="GSPII I/J protein-like"/>
    <property type="match status" value="1"/>
</dbReference>
<dbReference type="PROSITE" id="PS00409">
    <property type="entry name" value="PROKAR_NTER_METHYL"/>
    <property type="match status" value="1"/>
</dbReference>
<keyword evidence="6" id="KW-0997">Cell inner membrane</keyword>
<feature type="compositionally biased region" description="Basic and acidic residues" evidence="10">
    <location>
        <begin position="1"/>
        <end position="19"/>
    </location>
</feature>
<comment type="subcellular location">
    <subcellularLocation>
        <location evidence="1">Cell inner membrane</location>
        <topology evidence="1">Single-pass membrane protein</topology>
    </subcellularLocation>
</comment>
<keyword evidence="5" id="KW-0488">Methylation</keyword>
<keyword evidence="4" id="KW-1003">Cell membrane</keyword>
<proteinExistence type="inferred from homology"/>
<dbReference type="Gene3D" id="2.10.70.20">
    <property type="entry name" value="gspk-gspi-gspj complex like domains"/>
    <property type="match status" value="1"/>
</dbReference>
<name>A0A219B1R0_9SPHN</name>
<dbReference type="AlphaFoldDB" id="A0A219B1R0"/>
<dbReference type="NCBIfam" id="TIGR01711">
    <property type="entry name" value="gspJ"/>
    <property type="match status" value="1"/>
</dbReference>
<evidence type="ECO:0000256" key="8">
    <source>
        <dbReference type="ARBA" id="ARBA00022989"/>
    </source>
</evidence>
<feature type="region of interest" description="Disordered" evidence="10">
    <location>
        <begin position="1"/>
        <end position="40"/>
    </location>
</feature>
<dbReference type="InterPro" id="IPR051621">
    <property type="entry name" value="T2SS_protein_J"/>
</dbReference>
<evidence type="ECO:0000256" key="5">
    <source>
        <dbReference type="ARBA" id="ARBA00022481"/>
    </source>
</evidence>
<protein>
    <recommendedName>
        <fullName evidence="3">Type II secretion system protein J</fullName>
    </recommendedName>
</protein>
<evidence type="ECO:0000256" key="2">
    <source>
        <dbReference type="ARBA" id="ARBA00011084"/>
    </source>
</evidence>
<dbReference type="Proteomes" id="UP000198462">
    <property type="component" value="Unassembled WGS sequence"/>
</dbReference>
<dbReference type="SUPFAM" id="SSF54523">
    <property type="entry name" value="Pili subunits"/>
    <property type="match status" value="1"/>
</dbReference>
<dbReference type="InterPro" id="IPR012902">
    <property type="entry name" value="N_methyl_site"/>
</dbReference>
<dbReference type="GO" id="GO:0015627">
    <property type="term" value="C:type II protein secretion system complex"/>
    <property type="evidence" value="ECO:0007669"/>
    <property type="project" value="InterPro"/>
</dbReference>
<evidence type="ECO:0000256" key="9">
    <source>
        <dbReference type="ARBA" id="ARBA00023136"/>
    </source>
</evidence>
<evidence type="ECO:0000256" key="4">
    <source>
        <dbReference type="ARBA" id="ARBA00022475"/>
    </source>
</evidence>
<dbReference type="InterPro" id="IPR045584">
    <property type="entry name" value="Pilin-like"/>
</dbReference>
<keyword evidence="12" id="KW-1185">Reference proteome</keyword>
<dbReference type="InterPro" id="IPR010055">
    <property type="entry name" value="T2SS_protein-GspJ"/>
</dbReference>
<evidence type="ECO:0000313" key="12">
    <source>
        <dbReference type="Proteomes" id="UP000198462"/>
    </source>
</evidence>
<reference evidence="12" key="1">
    <citation type="submission" date="2017-05" db="EMBL/GenBank/DDBJ databases">
        <authorList>
            <person name="Lin X."/>
        </authorList>
    </citation>
    <scope>NUCLEOTIDE SEQUENCE [LARGE SCALE GENOMIC DNA]</scope>
    <source>
        <strain evidence="12">JLT2012</strain>
    </source>
</reference>
<evidence type="ECO:0000256" key="10">
    <source>
        <dbReference type="SAM" id="MobiDB-lite"/>
    </source>
</evidence>
<keyword evidence="9" id="KW-0472">Membrane</keyword>
<comment type="similarity">
    <text evidence="2">Belongs to the GSP J family.</text>
</comment>
<keyword evidence="8" id="KW-1133">Transmembrane helix</keyword>
<dbReference type="PANTHER" id="PTHR39583">
    <property type="entry name" value="TYPE II SECRETION SYSTEM PROTEIN J-RELATED"/>
    <property type="match status" value="1"/>
</dbReference>
<evidence type="ECO:0000256" key="6">
    <source>
        <dbReference type="ARBA" id="ARBA00022519"/>
    </source>
</evidence>
<comment type="caution">
    <text evidence="11">The sequence shown here is derived from an EMBL/GenBank/DDBJ whole genome shotgun (WGS) entry which is preliminary data.</text>
</comment>